<reference evidence="3" key="1">
    <citation type="submission" date="2016-10" db="EMBL/GenBank/DDBJ databases">
        <authorList>
            <person name="Varghese N."/>
            <person name="Submissions S."/>
        </authorList>
    </citation>
    <scope>NUCLEOTIDE SEQUENCE [LARGE SCALE GENOMIC DNA]</scope>
    <source>
        <strain evidence="3">CGMCC 1.3566</strain>
    </source>
</reference>
<dbReference type="AlphaFoldDB" id="A0A1I0HS11"/>
<dbReference type="Proteomes" id="UP000199095">
    <property type="component" value="Unassembled WGS sequence"/>
</dbReference>
<dbReference type="EMBL" id="FOHJ01000009">
    <property type="protein sequence ID" value="SET86094.1"/>
    <property type="molecule type" value="Genomic_DNA"/>
</dbReference>
<dbReference type="InterPro" id="IPR000182">
    <property type="entry name" value="GNAT_dom"/>
</dbReference>
<dbReference type="GO" id="GO:0016747">
    <property type="term" value="F:acyltransferase activity, transferring groups other than amino-acyl groups"/>
    <property type="evidence" value="ECO:0007669"/>
    <property type="project" value="InterPro"/>
</dbReference>
<dbReference type="InterPro" id="IPR051531">
    <property type="entry name" value="N-acetyltransferase"/>
</dbReference>
<protein>
    <submittedName>
        <fullName evidence="2">Protein N-acetyltransferase, RimJ/RimL family</fullName>
    </submittedName>
</protein>
<dbReference type="PANTHER" id="PTHR43792">
    <property type="entry name" value="GNAT FAMILY, PUTATIVE (AFU_ORTHOLOGUE AFUA_3G00765)-RELATED-RELATED"/>
    <property type="match status" value="1"/>
</dbReference>
<dbReference type="PANTHER" id="PTHR43792:SF13">
    <property type="entry name" value="ACETYLTRANSFERASE"/>
    <property type="match status" value="1"/>
</dbReference>
<dbReference type="CDD" id="cd04301">
    <property type="entry name" value="NAT_SF"/>
    <property type="match status" value="1"/>
</dbReference>
<evidence type="ECO:0000313" key="3">
    <source>
        <dbReference type="Proteomes" id="UP000199095"/>
    </source>
</evidence>
<evidence type="ECO:0000313" key="2">
    <source>
        <dbReference type="EMBL" id="SET86094.1"/>
    </source>
</evidence>
<dbReference type="OrthoDB" id="452315at2"/>
<evidence type="ECO:0000259" key="1">
    <source>
        <dbReference type="PROSITE" id="PS51186"/>
    </source>
</evidence>
<dbReference type="SUPFAM" id="SSF55729">
    <property type="entry name" value="Acyl-CoA N-acyltransferases (Nat)"/>
    <property type="match status" value="1"/>
</dbReference>
<name>A0A1I0HS11_9BACI</name>
<dbReference type="PROSITE" id="PS51186">
    <property type="entry name" value="GNAT"/>
    <property type="match status" value="1"/>
</dbReference>
<dbReference type="STRING" id="237682.SAMN05421676_109122"/>
<sequence>MVLISAQEISIRAVTEKDAELLLRNPLSYANTYNLHLPNNWPYHNLSAHLPLYHDLLQKERHNEGYGPWIISAEGNIVGDISIQSPPNKKGEIWIGYYICPGERLKGFATKAIKQLCNWALSQHKIKTIYAECIHTNKPSIHALRRAGFVWYDCYQDIEIYKLREDEK</sequence>
<accession>A0A1I0HS11</accession>
<dbReference type="Gene3D" id="3.40.630.30">
    <property type="match status" value="1"/>
</dbReference>
<keyword evidence="2" id="KW-0808">Transferase</keyword>
<dbReference type="Pfam" id="PF13302">
    <property type="entry name" value="Acetyltransf_3"/>
    <property type="match status" value="1"/>
</dbReference>
<gene>
    <name evidence="2" type="ORF">SAMN05421676_109122</name>
</gene>
<feature type="domain" description="N-acetyltransferase" evidence="1">
    <location>
        <begin position="9"/>
        <end position="167"/>
    </location>
</feature>
<dbReference type="InterPro" id="IPR016181">
    <property type="entry name" value="Acyl_CoA_acyltransferase"/>
</dbReference>
<proteinExistence type="predicted"/>
<organism evidence="2 3">
    <name type="scientific">Salinibacillus kushneri</name>
    <dbReference type="NCBI Taxonomy" id="237682"/>
    <lineage>
        <taxon>Bacteria</taxon>
        <taxon>Bacillati</taxon>
        <taxon>Bacillota</taxon>
        <taxon>Bacilli</taxon>
        <taxon>Bacillales</taxon>
        <taxon>Bacillaceae</taxon>
        <taxon>Salinibacillus</taxon>
    </lineage>
</organism>
<keyword evidence="3" id="KW-1185">Reference proteome</keyword>